<evidence type="ECO:0000259" key="9">
    <source>
        <dbReference type="PROSITE" id="PS50850"/>
    </source>
</evidence>
<feature type="transmembrane region" description="Helical" evidence="8">
    <location>
        <begin position="66"/>
        <end position="86"/>
    </location>
</feature>
<dbReference type="PANTHER" id="PTHR23502">
    <property type="entry name" value="MAJOR FACILITATOR SUPERFAMILY"/>
    <property type="match status" value="1"/>
</dbReference>
<name>A0ABQ2JWE2_9SPHN</name>
<keyword evidence="4" id="KW-1003">Cell membrane</keyword>
<dbReference type="InterPro" id="IPR004812">
    <property type="entry name" value="Efflux_drug-R_Bcr/CmlA"/>
</dbReference>
<feature type="transmembrane region" description="Helical" evidence="8">
    <location>
        <begin position="27"/>
        <end position="46"/>
    </location>
</feature>
<sequence>MRASMPSSGAPSPAEEPEGFPVGEVEFVAMMASIQALMALSIDVMLPALGHISGDLGGSDPNERQLIIGVFLISSGLASLFPGAIADRFGRRPVLLVAVSAYVLLSFVCAIAGSFELLLITRAVVGVFTSAMLVMPMAILRDRFDGDRMARTQSMIAMTFMVVPMLAPMVGQAVLLVAGWRWIFGIMALMGVLVFVWVWARLPETLRPEYRQAINVGVIAGNMGMALRERASFGYFFGAAFVQAALFGYINSAQQLVAEHFRAGSFFPMVFGGMALIMAGTNFVNSRIVERFGARRVSHTALLVYIVLAAIHLGVALHGETLWVFVPLMTASMCMMSFIGANFQAISLQPFSRTAGAASSVMSFLRTVIGAVLGTLIGQAYDGTARPIMGAMLLCGATALVLVLYSERGRLFRRVNPPGFYKNVVPPAAH</sequence>
<evidence type="ECO:0000256" key="1">
    <source>
        <dbReference type="ARBA" id="ARBA00004651"/>
    </source>
</evidence>
<dbReference type="Gene3D" id="1.20.1720.10">
    <property type="entry name" value="Multidrug resistance protein D"/>
    <property type="match status" value="1"/>
</dbReference>
<keyword evidence="5 8" id="KW-0812">Transmembrane</keyword>
<gene>
    <name evidence="10" type="ORF">GCM10011349_36700</name>
</gene>
<evidence type="ECO:0000256" key="3">
    <source>
        <dbReference type="ARBA" id="ARBA00022448"/>
    </source>
</evidence>
<keyword evidence="6 8" id="KW-1133">Transmembrane helix</keyword>
<keyword evidence="11" id="KW-1185">Reference proteome</keyword>
<evidence type="ECO:0000256" key="8">
    <source>
        <dbReference type="RuleBase" id="RU365088"/>
    </source>
</evidence>
<dbReference type="PROSITE" id="PS50850">
    <property type="entry name" value="MFS"/>
    <property type="match status" value="1"/>
</dbReference>
<dbReference type="InterPro" id="IPR036259">
    <property type="entry name" value="MFS_trans_sf"/>
</dbReference>
<protein>
    <recommendedName>
        <fullName evidence="8">Bcr/CflA family efflux transporter</fullName>
    </recommendedName>
</protein>
<feature type="transmembrane region" description="Helical" evidence="8">
    <location>
        <begin position="322"/>
        <end position="343"/>
    </location>
</feature>
<dbReference type="SUPFAM" id="SSF103473">
    <property type="entry name" value="MFS general substrate transporter"/>
    <property type="match status" value="1"/>
</dbReference>
<dbReference type="InterPro" id="IPR020846">
    <property type="entry name" value="MFS_dom"/>
</dbReference>
<dbReference type="NCBIfam" id="TIGR00710">
    <property type="entry name" value="efflux_Bcr_CflA"/>
    <property type="match status" value="1"/>
</dbReference>
<evidence type="ECO:0000313" key="10">
    <source>
        <dbReference type="EMBL" id="GGN57786.1"/>
    </source>
</evidence>
<evidence type="ECO:0000313" key="11">
    <source>
        <dbReference type="Proteomes" id="UP000605099"/>
    </source>
</evidence>
<comment type="caution">
    <text evidence="10">The sequence shown here is derived from an EMBL/GenBank/DDBJ whole genome shotgun (WGS) entry which is preliminary data.</text>
</comment>
<keyword evidence="8" id="KW-0997">Cell inner membrane</keyword>
<evidence type="ECO:0000256" key="7">
    <source>
        <dbReference type="ARBA" id="ARBA00023136"/>
    </source>
</evidence>
<dbReference type="PANTHER" id="PTHR23502:SF132">
    <property type="entry name" value="POLYAMINE TRANSPORTER 2-RELATED"/>
    <property type="match status" value="1"/>
</dbReference>
<feature type="transmembrane region" description="Helical" evidence="8">
    <location>
        <begin position="93"/>
        <end position="113"/>
    </location>
</feature>
<reference evidence="11" key="1">
    <citation type="journal article" date="2019" name="Int. J. Syst. Evol. Microbiol.">
        <title>The Global Catalogue of Microorganisms (GCM) 10K type strain sequencing project: providing services to taxonomists for standard genome sequencing and annotation.</title>
        <authorList>
            <consortium name="The Broad Institute Genomics Platform"/>
            <consortium name="The Broad Institute Genome Sequencing Center for Infectious Disease"/>
            <person name="Wu L."/>
            <person name="Ma J."/>
        </authorList>
    </citation>
    <scope>NUCLEOTIDE SEQUENCE [LARGE SCALE GENOMIC DNA]</scope>
    <source>
        <strain evidence="11">CGMCC 1.6784</strain>
    </source>
</reference>
<feature type="transmembrane region" description="Helical" evidence="8">
    <location>
        <begin position="182"/>
        <end position="202"/>
    </location>
</feature>
<feature type="transmembrane region" description="Helical" evidence="8">
    <location>
        <begin position="119"/>
        <end position="140"/>
    </location>
</feature>
<feature type="domain" description="Major facilitator superfamily (MFS) profile" evidence="9">
    <location>
        <begin position="27"/>
        <end position="408"/>
    </location>
</feature>
<feature type="transmembrane region" description="Helical" evidence="8">
    <location>
        <begin position="233"/>
        <end position="251"/>
    </location>
</feature>
<organism evidence="10 11">
    <name type="scientific">Novosphingobium indicum</name>
    <dbReference type="NCBI Taxonomy" id="462949"/>
    <lineage>
        <taxon>Bacteria</taxon>
        <taxon>Pseudomonadati</taxon>
        <taxon>Pseudomonadota</taxon>
        <taxon>Alphaproteobacteria</taxon>
        <taxon>Sphingomonadales</taxon>
        <taxon>Sphingomonadaceae</taxon>
        <taxon>Novosphingobium</taxon>
    </lineage>
</organism>
<feature type="transmembrane region" description="Helical" evidence="8">
    <location>
        <begin position="297"/>
        <end position="316"/>
    </location>
</feature>
<comment type="subcellular location">
    <subcellularLocation>
        <location evidence="8">Cell inner membrane</location>
        <topology evidence="8">Multi-pass membrane protein</topology>
    </subcellularLocation>
    <subcellularLocation>
        <location evidence="1">Cell membrane</location>
        <topology evidence="1">Multi-pass membrane protein</topology>
    </subcellularLocation>
</comment>
<dbReference type="EMBL" id="BMLK01000020">
    <property type="protein sequence ID" value="GGN57786.1"/>
    <property type="molecule type" value="Genomic_DNA"/>
</dbReference>
<keyword evidence="7 8" id="KW-0472">Membrane</keyword>
<evidence type="ECO:0000256" key="5">
    <source>
        <dbReference type="ARBA" id="ARBA00022692"/>
    </source>
</evidence>
<comment type="similarity">
    <text evidence="2 8">Belongs to the major facilitator superfamily. Bcr/CmlA family.</text>
</comment>
<feature type="transmembrane region" description="Helical" evidence="8">
    <location>
        <begin position="387"/>
        <end position="405"/>
    </location>
</feature>
<dbReference type="InterPro" id="IPR011701">
    <property type="entry name" value="MFS"/>
</dbReference>
<proteinExistence type="inferred from homology"/>
<evidence type="ECO:0000256" key="2">
    <source>
        <dbReference type="ARBA" id="ARBA00006236"/>
    </source>
</evidence>
<feature type="transmembrane region" description="Helical" evidence="8">
    <location>
        <begin position="152"/>
        <end position="176"/>
    </location>
</feature>
<dbReference type="Pfam" id="PF07690">
    <property type="entry name" value="MFS_1"/>
    <property type="match status" value="1"/>
</dbReference>
<dbReference type="Proteomes" id="UP000605099">
    <property type="component" value="Unassembled WGS sequence"/>
</dbReference>
<accession>A0ABQ2JWE2</accession>
<evidence type="ECO:0000256" key="4">
    <source>
        <dbReference type="ARBA" id="ARBA00022475"/>
    </source>
</evidence>
<keyword evidence="3 8" id="KW-0813">Transport</keyword>
<dbReference type="CDD" id="cd17320">
    <property type="entry name" value="MFS_MdfA_MDR_like"/>
    <property type="match status" value="1"/>
</dbReference>
<feature type="transmembrane region" description="Helical" evidence="8">
    <location>
        <begin position="364"/>
        <end position="381"/>
    </location>
</feature>
<evidence type="ECO:0000256" key="6">
    <source>
        <dbReference type="ARBA" id="ARBA00022989"/>
    </source>
</evidence>
<feature type="transmembrane region" description="Helical" evidence="8">
    <location>
        <begin position="263"/>
        <end position="285"/>
    </location>
</feature>